<evidence type="ECO:0000313" key="1">
    <source>
        <dbReference type="EMBL" id="EGR28344.1"/>
    </source>
</evidence>
<accession>G0R2F9</accession>
<dbReference type="Gene3D" id="2.60.120.10">
    <property type="entry name" value="Jelly Rolls"/>
    <property type="match status" value="1"/>
</dbReference>
<dbReference type="Pfam" id="PF07004">
    <property type="entry name" value="SHIPPO-rpt"/>
    <property type="match status" value="2"/>
</dbReference>
<dbReference type="eggNOG" id="ENOG502SKZR">
    <property type="taxonomic scope" value="Eukaryota"/>
</dbReference>
<dbReference type="RefSeq" id="XP_004027689.1">
    <property type="nucleotide sequence ID" value="XM_004027640.1"/>
</dbReference>
<evidence type="ECO:0000313" key="2">
    <source>
        <dbReference type="Proteomes" id="UP000008983"/>
    </source>
</evidence>
<organism evidence="1 2">
    <name type="scientific">Ichthyophthirius multifiliis</name>
    <name type="common">White spot disease agent</name>
    <name type="synonym">Ich</name>
    <dbReference type="NCBI Taxonomy" id="5932"/>
    <lineage>
        <taxon>Eukaryota</taxon>
        <taxon>Sar</taxon>
        <taxon>Alveolata</taxon>
        <taxon>Ciliophora</taxon>
        <taxon>Intramacronucleata</taxon>
        <taxon>Oligohymenophorea</taxon>
        <taxon>Hymenostomatida</taxon>
        <taxon>Ophryoglenina</taxon>
        <taxon>Ichthyophthirius</taxon>
    </lineage>
</organism>
<feature type="non-terminal residue" evidence="1">
    <location>
        <position position="1"/>
    </location>
</feature>
<dbReference type="Proteomes" id="UP000008983">
    <property type="component" value="Unassembled WGS sequence"/>
</dbReference>
<proteinExistence type="predicted"/>
<dbReference type="AlphaFoldDB" id="G0R2F9"/>
<sequence>DVTKELETLAYLIIKKYFIERNEEEICVLQKWTQQFKFFQDLNQKKSNQALKLHEKCCSRLKFETLEAGSQVFMVDLINFQQDCPDEENDLIYKQMGIVQLKRNIKIEEKNKEEICFLQRQKQKYLQAPIIEYLKGQQFGEIEVINDTNRNNDAICISNKYKVTSPDYTKIKLRQIIHVQGDIKNTLNYELMSTQAFYDLPSLKMYRASGIGYGGKYDFTKQTTKTPAPNAYEQKYNTIIGDKKGWSFGLSREQMTICSGPLGVSMASKGPGPGTYKSVSGLSSQAFTLRMKTQSPDQKNTYLKTPGPGAYSYLPAITENGKYFVSKFKNSGTCTFNPKGQRFANNIKDLNPGPGAYPSIAGITINGQYFVSKYKSSGCRTFTHGARKPEQVGMHKGPGPGSYRLPSEFGYYEKVPK</sequence>
<dbReference type="PANTHER" id="PTHR21580:SF28">
    <property type="entry name" value="BOREALIN N-TERMINAL DOMAIN-CONTAINING PROTEIN-RELATED"/>
    <property type="match status" value="1"/>
</dbReference>
<dbReference type="InterPro" id="IPR014710">
    <property type="entry name" value="RmlC-like_jellyroll"/>
</dbReference>
<dbReference type="OrthoDB" id="429991at2759"/>
<keyword evidence="2" id="KW-1185">Reference proteome</keyword>
<dbReference type="InterPro" id="IPR051291">
    <property type="entry name" value="CIMAP"/>
</dbReference>
<dbReference type="InterPro" id="IPR010736">
    <property type="entry name" value="SHIPPO-rpt"/>
</dbReference>
<name>G0R2F9_ICHMU</name>
<dbReference type="PANTHER" id="PTHR21580">
    <property type="entry name" value="SHIPPO-1-RELATED"/>
    <property type="match status" value="1"/>
</dbReference>
<dbReference type="EMBL" id="GL984259">
    <property type="protein sequence ID" value="EGR28344.1"/>
    <property type="molecule type" value="Genomic_DNA"/>
</dbReference>
<reference evidence="1 2" key="1">
    <citation type="submission" date="2011-07" db="EMBL/GenBank/DDBJ databases">
        <authorList>
            <person name="Coyne R."/>
            <person name="Brami D."/>
            <person name="Johnson J."/>
            <person name="Hostetler J."/>
            <person name="Hannick L."/>
            <person name="Clark T."/>
            <person name="Cassidy-Hanley D."/>
            <person name="Inman J."/>
        </authorList>
    </citation>
    <scope>NUCLEOTIDE SEQUENCE [LARGE SCALE GENOMIC DNA]</scope>
    <source>
        <strain evidence="1 2">G5</strain>
    </source>
</reference>
<dbReference type="GeneID" id="14904424"/>
<dbReference type="InParanoid" id="G0R2F9"/>
<protein>
    <submittedName>
        <fullName evidence="1">Uncharacterized protein</fullName>
    </submittedName>
</protein>
<gene>
    <name evidence="1" type="ORF">IMG5_177780</name>
</gene>